<reference evidence="2 3" key="1">
    <citation type="submission" date="2024-05" db="EMBL/GenBank/DDBJ databases">
        <title>Genome sequencing and assembly of Indian major carp, Cirrhinus mrigala (Hamilton, 1822).</title>
        <authorList>
            <person name="Mohindra V."/>
            <person name="Chowdhury L.M."/>
            <person name="Lal K."/>
            <person name="Jena J.K."/>
        </authorList>
    </citation>
    <scope>NUCLEOTIDE SEQUENCE [LARGE SCALE GENOMIC DNA]</scope>
    <source>
        <strain evidence="2">CM1030</strain>
        <tissue evidence="2">Blood</tissue>
    </source>
</reference>
<dbReference type="EMBL" id="JAMKFB020000002">
    <property type="protein sequence ID" value="KAL0201232.1"/>
    <property type="molecule type" value="Genomic_DNA"/>
</dbReference>
<dbReference type="InterPro" id="IPR040497">
    <property type="entry name" value="Glyco_transf_24"/>
</dbReference>
<feature type="non-terminal residue" evidence="2">
    <location>
        <position position="53"/>
    </location>
</feature>
<name>A0ABD0RRR2_CIRMR</name>
<protein>
    <recommendedName>
        <fullName evidence="1">Glucosyltransferase 24 catalytic domain-containing protein</fullName>
    </recommendedName>
</protein>
<sequence length="53" mass="6389">IVRTDLKELRDFDLEGAPYGYTPFCESRREMDGYRFWKSGYWASHLAGRKYHI</sequence>
<dbReference type="AlphaFoldDB" id="A0ABD0RRR2"/>
<proteinExistence type="predicted"/>
<comment type="caution">
    <text evidence="2">The sequence shown here is derived from an EMBL/GenBank/DDBJ whole genome shotgun (WGS) entry which is preliminary data.</text>
</comment>
<evidence type="ECO:0000313" key="3">
    <source>
        <dbReference type="Proteomes" id="UP001529510"/>
    </source>
</evidence>
<evidence type="ECO:0000259" key="1">
    <source>
        <dbReference type="Pfam" id="PF18404"/>
    </source>
</evidence>
<gene>
    <name evidence="2" type="ORF">M9458_004419</name>
</gene>
<feature type="non-terminal residue" evidence="2">
    <location>
        <position position="1"/>
    </location>
</feature>
<dbReference type="InterPro" id="IPR009448">
    <property type="entry name" value="UDP-g_GGtrans"/>
</dbReference>
<dbReference type="PANTHER" id="PTHR11226">
    <property type="entry name" value="UDP-GLUCOSE GLYCOPROTEIN:GLUCOSYLTRANSFERASE"/>
    <property type="match status" value="1"/>
</dbReference>
<dbReference type="Proteomes" id="UP001529510">
    <property type="component" value="Unassembled WGS sequence"/>
</dbReference>
<organism evidence="2 3">
    <name type="scientific">Cirrhinus mrigala</name>
    <name type="common">Mrigala</name>
    <dbReference type="NCBI Taxonomy" id="683832"/>
    <lineage>
        <taxon>Eukaryota</taxon>
        <taxon>Metazoa</taxon>
        <taxon>Chordata</taxon>
        <taxon>Craniata</taxon>
        <taxon>Vertebrata</taxon>
        <taxon>Euteleostomi</taxon>
        <taxon>Actinopterygii</taxon>
        <taxon>Neopterygii</taxon>
        <taxon>Teleostei</taxon>
        <taxon>Ostariophysi</taxon>
        <taxon>Cypriniformes</taxon>
        <taxon>Cyprinidae</taxon>
        <taxon>Labeoninae</taxon>
        <taxon>Labeonini</taxon>
        <taxon>Cirrhinus</taxon>
    </lineage>
</organism>
<accession>A0ABD0RRR2</accession>
<dbReference type="PANTHER" id="PTHR11226:SF3">
    <property type="entry name" value="UDP-GLUCOSE:GLYCOPROTEIN GLUCOSYLTRANSFERASE 1"/>
    <property type="match status" value="1"/>
</dbReference>
<keyword evidence="3" id="KW-1185">Reference proteome</keyword>
<dbReference type="Pfam" id="PF18404">
    <property type="entry name" value="Glyco_transf_24"/>
    <property type="match status" value="1"/>
</dbReference>
<evidence type="ECO:0000313" key="2">
    <source>
        <dbReference type="EMBL" id="KAL0201232.1"/>
    </source>
</evidence>
<feature type="domain" description="Glucosyltransferase 24 catalytic" evidence="1">
    <location>
        <begin position="1"/>
        <end position="53"/>
    </location>
</feature>